<name>A0A2N8UMC3_9BASI</name>
<keyword evidence="2" id="KW-0732">Signal</keyword>
<accession>A0A2N8UMC3</accession>
<protein>
    <recommendedName>
        <fullName evidence="5">Effector family protein Eff1</fullName>
    </recommendedName>
</protein>
<feature type="chain" id="PRO_5014737767" description="Effector family protein Eff1" evidence="2">
    <location>
        <begin position="22"/>
        <end position="294"/>
    </location>
</feature>
<feature type="region of interest" description="Disordered" evidence="1">
    <location>
        <begin position="41"/>
        <end position="87"/>
    </location>
</feature>
<sequence>MRRISHLLSLLLLILVQFSFCQMEDDFVKALEKFLEEGEGEGEGEGISQFLKNGHLPSEDVPPIQPVAGEVRHPDVQPANTGPWHSDQLYVTRKRMRGDHELVSGSQVSATEQLASRQRQRLIDGGQPRARSPQALPLTPSLPPLTEQERFSILDAVGNARSGALFISHPYTGAGQELTPDLITEALGDSRTLLRNFKGDIYLVPSKRTSAVPQASIDQGGMMLKGPREKHVYVWKRIQPSDNPGSIFQLVGALQMEKPLERARRSLPTYSTGRIWEVIGRDSIYDKTLFLKIQ</sequence>
<evidence type="ECO:0008006" key="5">
    <source>
        <dbReference type="Google" id="ProtNLM"/>
    </source>
</evidence>
<evidence type="ECO:0000256" key="1">
    <source>
        <dbReference type="SAM" id="MobiDB-lite"/>
    </source>
</evidence>
<evidence type="ECO:0000313" key="4">
    <source>
        <dbReference type="Proteomes" id="UP000239563"/>
    </source>
</evidence>
<reference evidence="3 4" key="1">
    <citation type="submission" date="2017-02" db="EMBL/GenBank/DDBJ databases">
        <authorList>
            <person name="Peterson S.W."/>
        </authorList>
    </citation>
    <scope>NUCLEOTIDE SEQUENCE [LARGE SCALE GENOMIC DNA]</scope>
    <source>
        <strain evidence="3 4">SRS1_H2-8</strain>
    </source>
</reference>
<evidence type="ECO:0000256" key="2">
    <source>
        <dbReference type="SAM" id="SignalP"/>
    </source>
</evidence>
<evidence type="ECO:0000313" key="3">
    <source>
        <dbReference type="EMBL" id="SJX66054.1"/>
    </source>
</evidence>
<proteinExistence type="predicted"/>
<dbReference type="EMBL" id="LT795073">
    <property type="protein sequence ID" value="SJX66054.1"/>
    <property type="molecule type" value="Genomic_DNA"/>
</dbReference>
<organism evidence="3 4">
    <name type="scientific">Sporisorium reilianum f. sp. reilianum</name>
    <dbReference type="NCBI Taxonomy" id="72559"/>
    <lineage>
        <taxon>Eukaryota</taxon>
        <taxon>Fungi</taxon>
        <taxon>Dikarya</taxon>
        <taxon>Basidiomycota</taxon>
        <taxon>Ustilaginomycotina</taxon>
        <taxon>Ustilaginomycetes</taxon>
        <taxon>Ustilaginales</taxon>
        <taxon>Ustilaginaceae</taxon>
        <taxon>Sporisorium</taxon>
    </lineage>
</organism>
<dbReference type="AlphaFoldDB" id="A0A2N8UMC3"/>
<feature type="signal peptide" evidence="2">
    <location>
        <begin position="1"/>
        <end position="21"/>
    </location>
</feature>
<gene>
    <name evidence="3" type="ORF">SRS1_13495</name>
</gene>
<dbReference type="Proteomes" id="UP000239563">
    <property type="component" value="Chromosome XX"/>
</dbReference>